<protein>
    <submittedName>
        <fullName evidence="1">Uncharacterized protein</fullName>
    </submittedName>
</protein>
<name>A0A8J8P6C5_HALGN</name>
<dbReference type="EMBL" id="RRYP01001144">
    <property type="protein sequence ID" value="TNV86351.1"/>
    <property type="molecule type" value="Genomic_DNA"/>
</dbReference>
<evidence type="ECO:0000313" key="1">
    <source>
        <dbReference type="EMBL" id="TNV86351.1"/>
    </source>
</evidence>
<reference evidence="1" key="1">
    <citation type="submission" date="2019-06" db="EMBL/GenBank/DDBJ databases">
        <authorList>
            <person name="Zheng W."/>
        </authorList>
    </citation>
    <scope>NUCLEOTIDE SEQUENCE</scope>
    <source>
        <strain evidence="1">QDHG01</strain>
    </source>
</reference>
<sequence>MFQGQGVDKLQAPTNLRLGIRTEFWNSQPQEPEKARAVQSFFTSRTSIRKDAELPSPQNKGNCCCQKHVI</sequence>
<gene>
    <name evidence="1" type="ORF">FGO68_gene16919</name>
</gene>
<organism evidence="1 2">
    <name type="scientific">Halteria grandinella</name>
    <dbReference type="NCBI Taxonomy" id="5974"/>
    <lineage>
        <taxon>Eukaryota</taxon>
        <taxon>Sar</taxon>
        <taxon>Alveolata</taxon>
        <taxon>Ciliophora</taxon>
        <taxon>Intramacronucleata</taxon>
        <taxon>Spirotrichea</taxon>
        <taxon>Stichotrichia</taxon>
        <taxon>Sporadotrichida</taxon>
        <taxon>Halteriidae</taxon>
        <taxon>Halteria</taxon>
    </lineage>
</organism>
<proteinExistence type="predicted"/>
<dbReference type="AlphaFoldDB" id="A0A8J8P6C5"/>
<comment type="caution">
    <text evidence="1">The sequence shown here is derived from an EMBL/GenBank/DDBJ whole genome shotgun (WGS) entry which is preliminary data.</text>
</comment>
<accession>A0A8J8P6C5</accession>
<keyword evidence="2" id="KW-1185">Reference proteome</keyword>
<evidence type="ECO:0000313" key="2">
    <source>
        <dbReference type="Proteomes" id="UP000785679"/>
    </source>
</evidence>
<dbReference type="Proteomes" id="UP000785679">
    <property type="component" value="Unassembled WGS sequence"/>
</dbReference>